<organism evidence="1 2">
    <name type="scientific">Lachancea nothofagi CBS 11611</name>
    <dbReference type="NCBI Taxonomy" id="1266666"/>
    <lineage>
        <taxon>Eukaryota</taxon>
        <taxon>Fungi</taxon>
        <taxon>Dikarya</taxon>
        <taxon>Ascomycota</taxon>
        <taxon>Saccharomycotina</taxon>
        <taxon>Saccharomycetes</taxon>
        <taxon>Saccharomycetales</taxon>
        <taxon>Saccharomycetaceae</taxon>
        <taxon>Lachancea</taxon>
    </lineage>
</organism>
<dbReference type="AlphaFoldDB" id="A0A1G4KNY8"/>
<accession>A0A1G4KNY8</accession>
<name>A0A1G4KNY8_9SACH</name>
<gene>
    <name evidence="1" type="ORF">LANO_0H23354G</name>
</gene>
<keyword evidence="2" id="KW-1185">Reference proteome</keyword>
<proteinExistence type="predicted"/>
<evidence type="ECO:0000313" key="2">
    <source>
        <dbReference type="Proteomes" id="UP000189911"/>
    </source>
</evidence>
<sequence length="170" mass="19596">MHLSATTPVRNALNSLRSAAETFSAPKKLNINSEMFATALRQSTLYPEPYVPYGFIPVATHSKPLLAHVPYTKIIYKNDLSTHSRTHTFFLQIHKSTSRTLPHNLEGSYILRSALSRFWPEPRQSRVCIRIAFCNIRYKHIIPRESFFHTFSYRHAIRVVAISNTLFLPP</sequence>
<dbReference type="EMBL" id="LT598447">
    <property type="protein sequence ID" value="SCV06157.1"/>
    <property type="molecule type" value="Genomic_DNA"/>
</dbReference>
<protein>
    <submittedName>
        <fullName evidence="1">LANO_0H23354g1_1</fullName>
    </submittedName>
</protein>
<reference evidence="2" key="1">
    <citation type="submission" date="2016-03" db="EMBL/GenBank/DDBJ databases">
        <authorList>
            <person name="Devillers Hugo."/>
        </authorList>
    </citation>
    <scope>NUCLEOTIDE SEQUENCE [LARGE SCALE GENOMIC DNA]</scope>
</reference>
<dbReference type="Proteomes" id="UP000189911">
    <property type="component" value="Chromosome H"/>
</dbReference>
<evidence type="ECO:0000313" key="1">
    <source>
        <dbReference type="EMBL" id="SCV06157.1"/>
    </source>
</evidence>